<comment type="pathway">
    <text evidence="11">Sulfur metabolism; glutathione metabolism.</text>
</comment>
<dbReference type="InterPro" id="IPR043137">
    <property type="entry name" value="GGT_ssub_C"/>
</dbReference>
<dbReference type="InterPro" id="IPR043138">
    <property type="entry name" value="GGT_lsub"/>
</dbReference>
<proteinExistence type="inferred from homology"/>
<dbReference type="PANTHER" id="PTHR43199">
    <property type="entry name" value="GLUTATHIONE HYDROLASE"/>
    <property type="match status" value="1"/>
</dbReference>
<feature type="binding site" evidence="10">
    <location>
        <position position="465"/>
    </location>
    <ligand>
        <name>L-glutamate</name>
        <dbReference type="ChEBI" id="CHEBI:29985"/>
    </ligand>
</feature>
<dbReference type="PATRIC" id="fig|1459.3.peg.5516"/>
<evidence type="ECO:0000256" key="8">
    <source>
        <dbReference type="ARBA" id="ARBA00047417"/>
    </source>
</evidence>
<evidence type="ECO:0000256" key="7">
    <source>
        <dbReference type="ARBA" id="ARBA00023315"/>
    </source>
</evidence>
<evidence type="ECO:0000256" key="2">
    <source>
        <dbReference type="ARBA" id="ARBA00001089"/>
    </source>
</evidence>
<evidence type="ECO:0000256" key="1">
    <source>
        <dbReference type="ARBA" id="ARBA00001049"/>
    </source>
</evidence>
<comment type="PTM">
    <text evidence="11">Cleaved by autocatalysis into a large and a small subunit.</text>
</comment>
<dbReference type="InterPro" id="IPR051792">
    <property type="entry name" value="GGT_bact"/>
</dbReference>
<dbReference type="SUPFAM" id="SSF56235">
    <property type="entry name" value="N-terminal nucleophile aminohydrolases (Ntn hydrolases)"/>
    <property type="match status" value="1"/>
</dbReference>
<keyword evidence="5 11" id="KW-0378">Hydrolase</keyword>
<dbReference type="EC" id="2.3.2.2" evidence="11"/>
<gene>
    <name evidence="13" type="ORF">AF332_25125</name>
</gene>
<accession>A0A0M0GIU4</accession>
<name>A0A0M0GIU4_SPOGL</name>
<dbReference type="InterPro" id="IPR029055">
    <property type="entry name" value="Ntn_hydrolases_N"/>
</dbReference>
<evidence type="ECO:0000256" key="6">
    <source>
        <dbReference type="ARBA" id="ARBA00023145"/>
    </source>
</evidence>
<feature type="active site" description="Nucleophile" evidence="9">
    <location>
        <position position="382"/>
    </location>
</feature>
<keyword evidence="11" id="KW-0317">Glutathione biosynthesis</keyword>
<dbReference type="GO" id="GO:0006751">
    <property type="term" value="P:glutathione catabolic process"/>
    <property type="evidence" value="ECO:0007669"/>
    <property type="project" value="UniProtKB-UniRule"/>
</dbReference>
<comment type="subunit">
    <text evidence="11">This enzyme consists of two polypeptide chains, which are synthesized in precursor form from a single polypeptide.</text>
</comment>
<keyword evidence="7 11" id="KW-0012">Acyltransferase</keyword>
<evidence type="ECO:0000256" key="11">
    <source>
        <dbReference type="RuleBase" id="RU368036"/>
    </source>
</evidence>
<evidence type="ECO:0000256" key="5">
    <source>
        <dbReference type="ARBA" id="ARBA00022801"/>
    </source>
</evidence>
<protein>
    <recommendedName>
        <fullName evidence="11">Glutathione hydrolase proenzyme</fullName>
        <ecNumber evidence="11">2.3.2.2</ecNumber>
        <ecNumber evidence="11">3.4.19.13</ecNumber>
    </recommendedName>
    <component>
        <recommendedName>
            <fullName evidence="11">Glutathione hydrolase large chain</fullName>
        </recommendedName>
    </component>
    <component>
        <recommendedName>
            <fullName evidence="11">Glutathione hydrolase small chain</fullName>
        </recommendedName>
    </component>
</protein>
<dbReference type="PANTHER" id="PTHR43199:SF1">
    <property type="entry name" value="GLUTATHIONE HYDROLASE PROENZYME"/>
    <property type="match status" value="1"/>
</dbReference>
<dbReference type="OrthoDB" id="9781342at2"/>
<comment type="similarity">
    <text evidence="3 11">Belongs to the gamma-glutamyltransferase family.</text>
</comment>
<dbReference type="EMBL" id="LGUF01000007">
    <property type="protein sequence ID" value="KON89769.1"/>
    <property type="molecule type" value="Genomic_DNA"/>
</dbReference>
<evidence type="ECO:0000313" key="13">
    <source>
        <dbReference type="EMBL" id="KON89769.1"/>
    </source>
</evidence>
<organism evidence="13 14">
    <name type="scientific">Sporosarcina globispora</name>
    <name type="common">Bacillus globisporus</name>
    <dbReference type="NCBI Taxonomy" id="1459"/>
    <lineage>
        <taxon>Bacteria</taxon>
        <taxon>Bacillati</taxon>
        <taxon>Bacillota</taxon>
        <taxon>Bacilli</taxon>
        <taxon>Bacillales</taxon>
        <taxon>Caryophanaceae</taxon>
        <taxon>Sporosarcina</taxon>
    </lineage>
</organism>
<sequence length="568" mass="62447">MGYRRGKSLSKDMEKQSHERETAVGTAGMVVSPHSAATDIGEKILREGGNAVDAAAAIQFALNVVEPMMTGIGGSGFLMVYDNKKKDVKIYDGHTRAPKGVHPEMFLDDNVEVIDFRKRSTHGTAVGIPGILKAFDTALKEHGSRPIADLIQPAIEAAKSGVEVNWVMEEALQKFHYRLGEEAKAFYFPEGKSLKEGDRLVKDHLAKTFRILQKEGIASFYEGEIAEAIVETLTQEGGFMTLEDLKNYRLTIDEPIWGEYKGYKIASSAPPSAGGVTVIQILKMLEKFDLSQYDAKSWEKSYLITEAMRLAFADKVAYSGDPEFSDLPIVGLLHDDYIAERVKAINFERRNDAIDFGNPWNYQEGEPNQIIRQPDDLEKSETTHFTVVDQWGNIAACTSTVEHPFGSGIMVKGYGFLLNNELTDFDANPGGINEPNPDKRPVSCKSPTILFKNGQPVLTLGSPGGPTIIGSVFQTIVNIIDHKMNLKEAIEEPRIFATTGPLIEWEPGISMESKGEMESRGFEFGDAPSRIGNVQAIQIDNEKGRLYGAADSSREGKAAGITADQIKS</sequence>
<dbReference type="Pfam" id="PF01019">
    <property type="entry name" value="G_glu_transpept"/>
    <property type="match status" value="1"/>
</dbReference>
<dbReference type="EC" id="3.4.19.13" evidence="11"/>
<feature type="compositionally biased region" description="Basic and acidic residues" evidence="12">
    <location>
        <begin position="9"/>
        <end position="22"/>
    </location>
</feature>
<dbReference type="GO" id="GO:0036374">
    <property type="term" value="F:glutathione hydrolase activity"/>
    <property type="evidence" value="ECO:0007669"/>
    <property type="project" value="UniProtKB-UniRule"/>
</dbReference>
<dbReference type="Proteomes" id="UP000037109">
    <property type="component" value="Unassembled WGS sequence"/>
</dbReference>
<comment type="catalytic activity">
    <reaction evidence="8 11">
        <text>an N-terminal (5-L-glutamyl)-[peptide] + an alpha-amino acid = 5-L-glutamyl amino acid + an N-terminal L-alpha-aminoacyl-[peptide]</text>
        <dbReference type="Rhea" id="RHEA:23904"/>
        <dbReference type="Rhea" id="RHEA-COMP:9780"/>
        <dbReference type="Rhea" id="RHEA-COMP:9795"/>
        <dbReference type="ChEBI" id="CHEBI:77644"/>
        <dbReference type="ChEBI" id="CHEBI:78597"/>
        <dbReference type="ChEBI" id="CHEBI:78599"/>
        <dbReference type="ChEBI" id="CHEBI:78608"/>
        <dbReference type="EC" id="2.3.2.2"/>
    </reaction>
</comment>
<reference evidence="14" key="1">
    <citation type="submission" date="2015-07" db="EMBL/GenBank/DDBJ databases">
        <title>Fjat-10036 dsm4.</title>
        <authorList>
            <person name="Liu B."/>
            <person name="Wang J."/>
            <person name="Zhu Y."/>
            <person name="Liu G."/>
            <person name="Chen Q."/>
            <person name="Chen Z."/>
            <person name="Lan J."/>
            <person name="Che J."/>
            <person name="Ge C."/>
            <person name="Shi H."/>
            <person name="Pan Z."/>
            <person name="Liu X."/>
        </authorList>
    </citation>
    <scope>NUCLEOTIDE SEQUENCE [LARGE SCALE GENOMIC DNA]</scope>
    <source>
        <strain evidence="14">DSM 4</strain>
    </source>
</reference>
<evidence type="ECO:0000256" key="4">
    <source>
        <dbReference type="ARBA" id="ARBA00022679"/>
    </source>
</evidence>
<dbReference type="GO" id="GO:0006750">
    <property type="term" value="P:glutathione biosynthetic process"/>
    <property type="evidence" value="ECO:0007669"/>
    <property type="project" value="UniProtKB-KW"/>
</dbReference>
<comment type="caution">
    <text evidence="13">The sequence shown here is derived from an EMBL/GenBank/DDBJ whole genome shotgun (WGS) entry which is preliminary data.</text>
</comment>
<dbReference type="NCBIfam" id="TIGR00066">
    <property type="entry name" value="g_glut_trans"/>
    <property type="match status" value="1"/>
</dbReference>
<dbReference type="AlphaFoldDB" id="A0A0M0GIU4"/>
<evidence type="ECO:0000256" key="12">
    <source>
        <dbReference type="SAM" id="MobiDB-lite"/>
    </source>
</evidence>
<evidence type="ECO:0000256" key="10">
    <source>
        <dbReference type="PIRSR" id="PIRSR600101-2"/>
    </source>
</evidence>
<comment type="catalytic activity">
    <reaction evidence="2 11">
        <text>glutathione + H2O = L-cysteinylglycine + L-glutamate</text>
        <dbReference type="Rhea" id="RHEA:28807"/>
        <dbReference type="ChEBI" id="CHEBI:15377"/>
        <dbReference type="ChEBI" id="CHEBI:29985"/>
        <dbReference type="ChEBI" id="CHEBI:57925"/>
        <dbReference type="ChEBI" id="CHEBI:61694"/>
        <dbReference type="EC" id="3.4.19.13"/>
    </reaction>
</comment>
<dbReference type="GO" id="GO:0103068">
    <property type="term" value="F:leukotriene C4 gamma-glutamyl transferase activity"/>
    <property type="evidence" value="ECO:0007669"/>
    <property type="project" value="UniProtKB-EC"/>
</dbReference>
<dbReference type="PRINTS" id="PR01210">
    <property type="entry name" value="GGTRANSPTASE"/>
</dbReference>
<dbReference type="STRING" id="1459.AF332_25125"/>
<keyword evidence="6 11" id="KW-0865">Zymogen</keyword>
<evidence type="ECO:0000256" key="9">
    <source>
        <dbReference type="PIRSR" id="PIRSR600101-1"/>
    </source>
</evidence>
<keyword evidence="4 11" id="KW-0808">Transferase</keyword>
<feature type="binding site" evidence="10">
    <location>
        <position position="424"/>
    </location>
    <ligand>
        <name>L-glutamate</name>
        <dbReference type="ChEBI" id="CHEBI:29985"/>
    </ligand>
</feature>
<dbReference type="InterPro" id="IPR000101">
    <property type="entry name" value="GGT_peptidase"/>
</dbReference>
<keyword evidence="14" id="KW-1185">Reference proteome</keyword>
<dbReference type="UniPathway" id="UPA00204"/>
<dbReference type="Gene3D" id="1.10.246.130">
    <property type="match status" value="1"/>
</dbReference>
<dbReference type="RefSeq" id="WP_053437133.1">
    <property type="nucleotide sequence ID" value="NZ_LGUF01000007.1"/>
</dbReference>
<dbReference type="Gene3D" id="3.60.20.40">
    <property type="match status" value="1"/>
</dbReference>
<evidence type="ECO:0000313" key="14">
    <source>
        <dbReference type="Proteomes" id="UP000037109"/>
    </source>
</evidence>
<feature type="region of interest" description="Disordered" evidence="12">
    <location>
        <begin position="548"/>
        <end position="568"/>
    </location>
</feature>
<feature type="region of interest" description="Disordered" evidence="12">
    <location>
        <begin position="1"/>
        <end position="22"/>
    </location>
</feature>
<evidence type="ECO:0000256" key="3">
    <source>
        <dbReference type="ARBA" id="ARBA00009381"/>
    </source>
</evidence>
<comment type="catalytic activity">
    <reaction evidence="1 11">
        <text>an S-substituted glutathione + H2O = an S-substituted L-cysteinylglycine + L-glutamate</text>
        <dbReference type="Rhea" id="RHEA:59468"/>
        <dbReference type="ChEBI" id="CHEBI:15377"/>
        <dbReference type="ChEBI" id="CHEBI:29985"/>
        <dbReference type="ChEBI" id="CHEBI:90779"/>
        <dbReference type="ChEBI" id="CHEBI:143103"/>
        <dbReference type="EC" id="3.4.19.13"/>
    </reaction>
</comment>